<dbReference type="STRING" id="1111735.GCA_000428045_00604"/>
<dbReference type="Proteomes" id="UP000235015">
    <property type="component" value="Unassembled WGS sequence"/>
</dbReference>
<dbReference type="SUPFAM" id="SSF46626">
    <property type="entry name" value="Cytochrome c"/>
    <property type="match status" value="1"/>
</dbReference>
<dbReference type="GO" id="GO:0009055">
    <property type="term" value="F:electron transfer activity"/>
    <property type="evidence" value="ECO:0007669"/>
    <property type="project" value="InterPro"/>
</dbReference>
<feature type="domain" description="Cytochrome c" evidence="5">
    <location>
        <begin position="8"/>
        <end position="97"/>
    </location>
</feature>
<dbReference type="GO" id="GO:0020037">
    <property type="term" value="F:heme binding"/>
    <property type="evidence" value="ECO:0007669"/>
    <property type="project" value="InterPro"/>
</dbReference>
<evidence type="ECO:0000259" key="5">
    <source>
        <dbReference type="PROSITE" id="PS51007"/>
    </source>
</evidence>
<protein>
    <submittedName>
        <fullName evidence="6">Sulfur oxidation c-type cytochrome SoxX</fullName>
    </submittedName>
</protein>
<dbReference type="InterPro" id="IPR030999">
    <property type="entry name" value="Thiosulf_SoxX"/>
</dbReference>
<gene>
    <name evidence="6" type="primary">soxX</name>
    <name evidence="6" type="ORF">C0630_04860</name>
</gene>
<dbReference type="PROSITE" id="PS51007">
    <property type="entry name" value="CYTC"/>
    <property type="match status" value="1"/>
</dbReference>
<dbReference type="EMBL" id="PKUN01000004">
    <property type="protein sequence ID" value="PLX62547.1"/>
    <property type="molecule type" value="Genomic_DNA"/>
</dbReference>
<evidence type="ECO:0000256" key="4">
    <source>
        <dbReference type="PROSITE-ProRule" id="PRU00433"/>
    </source>
</evidence>
<keyword evidence="1 4" id="KW-0349">Heme</keyword>
<dbReference type="NCBIfam" id="TIGR04485">
    <property type="entry name" value="thiosulf_SoxX"/>
    <property type="match status" value="1"/>
</dbReference>
<evidence type="ECO:0000256" key="2">
    <source>
        <dbReference type="ARBA" id="ARBA00022723"/>
    </source>
</evidence>
<name>A0A2N6CYV0_9GAMM</name>
<evidence type="ECO:0000313" key="7">
    <source>
        <dbReference type="Proteomes" id="UP000235015"/>
    </source>
</evidence>
<evidence type="ECO:0000313" key="6">
    <source>
        <dbReference type="EMBL" id="PLX62547.1"/>
    </source>
</evidence>
<dbReference type="InterPro" id="IPR036909">
    <property type="entry name" value="Cyt_c-like_dom_sf"/>
</dbReference>
<keyword evidence="2 4" id="KW-0479">Metal-binding</keyword>
<proteinExistence type="predicted"/>
<organism evidence="6 7">
    <name type="scientific">Sedimenticola selenatireducens</name>
    <dbReference type="NCBI Taxonomy" id="191960"/>
    <lineage>
        <taxon>Bacteria</taxon>
        <taxon>Pseudomonadati</taxon>
        <taxon>Pseudomonadota</taxon>
        <taxon>Gammaproteobacteria</taxon>
        <taxon>Chromatiales</taxon>
        <taxon>Sedimenticolaceae</taxon>
        <taxon>Sedimenticola</taxon>
    </lineage>
</organism>
<dbReference type="InterPro" id="IPR009056">
    <property type="entry name" value="Cyt_c-like_dom"/>
</dbReference>
<dbReference type="GO" id="GO:0046872">
    <property type="term" value="F:metal ion binding"/>
    <property type="evidence" value="ECO:0007669"/>
    <property type="project" value="UniProtKB-KW"/>
</dbReference>
<reference evidence="6 7" key="1">
    <citation type="submission" date="2017-11" db="EMBL/GenBank/DDBJ databases">
        <title>Genome-resolved metagenomics identifies genetic mobility, metabolic interactions, and unexpected diversity in perchlorate-reducing communities.</title>
        <authorList>
            <person name="Barnum T.P."/>
            <person name="Figueroa I.A."/>
            <person name="Carlstrom C.I."/>
            <person name="Lucas L.N."/>
            <person name="Engelbrektson A.L."/>
            <person name="Coates J.D."/>
        </authorList>
    </citation>
    <scope>NUCLEOTIDE SEQUENCE [LARGE SCALE GENOMIC DNA]</scope>
    <source>
        <strain evidence="6">BM301</strain>
    </source>
</reference>
<keyword evidence="3 4" id="KW-0408">Iron</keyword>
<evidence type="ECO:0000256" key="3">
    <source>
        <dbReference type="ARBA" id="ARBA00023004"/>
    </source>
</evidence>
<dbReference type="AlphaFoldDB" id="A0A2N6CYV0"/>
<sequence>MAPQVDPAIIAEGKAITMGRTKGNCLACHMIEDGESPGNIGPPLLAMKARYPDKAKLRAQIWDPTAVNPESAMVPFGLMQVLTEDEIDKIVEYIWTL</sequence>
<accession>A0A2N6CYV0</accession>
<dbReference type="Gene3D" id="1.10.760.10">
    <property type="entry name" value="Cytochrome c-like domain"/>
    <property type="match status" value="1"/>
</dbReference>
<comment type="caution">
    <text evidence="6">The sequence shown here is derived from an EMBL/GenBank/DDBJ whole genome shotgun (WGS) entry which is preliminary data.</text>
</comment>
<evidence type="ECO:0000256" key="1">
    <source>
        <dbReference type="ARBA" id="ARBA00022617"/>
    </source>
</evidence>
<dbReference type="Pfam" id="PF00034">
    <property type="entry name" value="Cytochrom_C"/>
    <property type="match status" value="1"/>
</dbReference>